<evidence type="ECO:0000313" key="3">
    <source>
        <dbReference type="Proteomes" id="UP000216024"/>
    </source>
</evidence>
<evidence type="ECO:0000313" key="2">
    <source>
        <dbReference type="EMBL" id="PAB60556.1"/>
    </source>
</evidence>
<organism evidence="2 3">
    <name type="scientific">Anaeromicrobium sediminis</name>
    <dbReference type="NCBI Taxonomy" id="1478221"/>
    <lineage>
        <taxon>Bacteria</taxon>
        <taxon>Bacillati</taxon>
        <taxon>Bacillota</taxon>
        <taxon>Clostridia</taxon>
        <taxon>Peptostreptococcales</taxon>
        <taxon>Thermotaleaceae</taxon>
        <taxon>Anaeromicrobium</taxon>
    </lineage>
</organism>
<reference evidence="2 3" key="1">
    <citation type="submission" date="2017-06" db="EMBL/GenBank/DDBJ databases">
        <title>Draft genome sequence of anaerobic fermentative bacterium Anaeromicrobium sediminis DY2726D isolated from West Pacific Ocean sediments.</title>
        <authorList>
            <person name="Zeng X."/>
        </authorList>
    </citation>
    <scope>NUCLEOTIDE SEQUENCE [LARGE SCALE GENOMIC DNA]</scope>
    <source>
        <strain evidence="2 3">DY2726D</strain>
    </source>
</reference>
<dbReference type="AlphaFoldDB" id="A0A267MLZ0"/>
<evidence type="ECO:0000259" key="1">
    <source>
        <dbReference type="Pfam" id="PF13157"/>
    </source>
</evidence>
<dbReference type="Pfam" id="PF13157">
    <property type="entry name" value="Enas"/>
    <property type="match status" value="1"/>
</dbReference>
<gene>
    <name evidence="2" type="ORF">CCE28_03155</name>
</gene>
<dbReference type="OrthoDB" id="2615854at2"/>
<sequence>MNQQPYWTKVAVSDRCVSSRSSPCEKDKGHKVQQLITDKICGRIRQKCNSRPKIIWKGIRVTTSGTIKVTNTSDCEMRLIIKKGTKCKTCIETVLPKDELTLTIGFVRSIAVKCCGPEEDQVCSGCFTLIVHYPFNPCEKEDCCCCCEWC</sequence>
<proteinExistence type="predicted"/>
<keyword evidence="3" id="KW-1185">Reference proteome</keyword>
<comment type="caution">
    <text evidence="2">The sequence shown here is derived from an EMBL/GenBank/DDBJ whole genome shotgun (WGS) entry which is preliminary data.</text>
</comment>
<dbReference type="EMBL" id="NIBG01000002">
    <property type="protein sequence ID" value="PAB60556.1"/>
    <property type="molecule type" value="Genomic_DNA"/>
</dbReference>
<dbReference type="RefSeq" id="WP_095130916.1">
    <property type="nucleotide sequence ID" value="NZ_NIBG01000002.1"/>
</dbReference>
<protein>
    <recommendedName>
        <fullName evidence="1">Endospore appendages core domain-containing protein</fullName>
    </recommendedName>
</protein>
<dbReference type="Proteomes" id="UP000216024">
    <property type="component" value="Unassembled WGS sequence"/>
</dbReference>
<accession>A0A267MLZ0</accession>
<name>A0A267MLZ0_9FIRM</name>
<dbReference type="InterPro" id="IPR025055">
    <property type="entry name" value="Ena_core"/>
</dbReference>
<feature type="domain" description="Endospore appendages core" evidence="1">
    <location>
        <begin position="27"/>
        <end position="135"/>
    </location>
</feature>